<evidence type="ECO:0000256" key="4">
    <source>
        <dbReference type="ARBA" id="ARBA00022970"/>
    </source>
</evidence>
<feature type="transmembrane region" description="Helical" evidence="7">
    <location>
        <begin position="319"/>
        <end position="337"/>
    </location>
</feature>
<comment type="caution">
    <text evidence="9">The sequence shown here is derived from an EMBL/GenBank/DDBJ whole genome shotgun (WGS) entry which is preliminary data.</text>
</comment>
<gene>
    <name evidence="9" type="ORF">ABID44_000353</name>
</gene>
<keyword evidence="3 7" id="KW-0812">Transmembrane</keyword>
<protein>
    <submittedName>
        <fullName evidence="9">ABC-type amino acid transport system permease subunit</fullName>
    </submittedName>
</protein>
<name>A0ABV2KJ06_9HYPH</name>
<feature type="transmembrane region" description="Helical" evidence="7">
    <location>
        <begin position="278"/>
        <end position="299"/>
    </location>
</feature>
<dbReference type="SUPFAM" id="SSF161098">
    <property type="entry name" value="MetI-like"/>
    <property type="match status" value="1"/>
</dbReference>
<evidence type="ECO:0000313" key="10">
    <source>
        <dbReference type="Proteomes" id="UP001549143"/>
    </source>
</evidence>
<dbReference type="InterPro" id="IPR000515">
    <property type="entry name" value="MetI-like"/>
</dbReference>
<organism evidence="9 10">
    <name type="scientific">Aquamicrobium ahrensii</name>
    <dbReference type="NCBI Taxonomy" id="469551"/>
    <lineage>
        <taxon>Bacteria</taxon>
        <taxon>Pseudomonadati</taxon>
        <taxon>Pseudomonadota</taxon>
        <taxon>Alphaproteobacteria</taxon>
        <taxon>Hyphomicrobiales</taxon>
        <taxon>Phyllobacteriaceae</taxon>
        <taxon>Aquamicrobium</taxon>
    </lineage>
</organism>
<sequence length="350" mass="37060">MSMNSFQRQGLVCVLLVAALAICLMLSVEPGFYLSASGLTISSLVLPWDPSWSYLSAFAVAAVNSLAAGLIAMLLATLIGVGIGMLGTLANPTARLVCQLYVGAFRNVPVLFVILLFYFVGILLPSPAKAPDLMGLVFLSNRGLVLPELHLAGTTSLSLAALVLAVGLAMWRLPVPALGRLCASLGCVLLILWLCFDAEAPQQGKFGFRSGFEIPLEFLALTAALSFYYAAEIAEITRGAIGAVGTGIIEAAHALGLHSFDRFRKITAPLALRFGLPSALNTYLVVMKATSLGVAIGYTELFSVARLSMSSSGRIVECLSLMGLYFLLICGTLSLVVNHINARLRTQDGQ</sequence>
<dbReference type="RefSeq" id="WP_354149964.1">
    <property type="nucleotide sequence ID" value="NZ_JBEPMN010000001.1"/>
</dbReference>
<feature type="domain" description="ABC transmembrane type-1" evidence="8">
    <location>
        <begin position="62"/>
        <end position="337"/>
    </location>
</feature>
<keyword evidence="5 7" id="KW-1133">Transmembrane helix</keyword>
<dbReference type="InterPro" id="IPR035906">
    <property type="entry name" value="MetI-like_sf"/>
</dbReference>
<evidence type="ECO:0000256" key="2">
    <source>
        <dbReference type="ARBA" id="ARBA00010072"/>
    </source>
</evidence>
<evidence type="ECO:0000313" key="9">
    <source>
        <dbReference type="EMBL" id="MET3660053.1"/>
    </source>
</evidence>
<keyword evidence="10" id="KW-1185">Reference proteome</keyword>
<keyword evidence="4" id="KW-0029">Amino-acid transport</keyword>
<dbReference type="PANTHER" id="PTHR30614">
    <property type="entry name" value="MEMBRANE COMPONENT OF AMINO ACID ABC TRANSPORTER"/>
    <property type="match status" value="1"/>
</dbReference>
<evidence type="ECO:0000256" key="1">
    <source>
        <dbReference type="ARBA" id="ARBA00004651"/>
    </source>
</evidence>
<dbReference type="Gene3D" id="1.10.3720.10">
    <property type="entry name" value="MetI-like"/>
    <property type="match status" value="1"/>
</dbReference>
<reference evidence="9 10" key="1">
    <citation type="submission" date="2024-06" db="EMBL/GenBank/DDBJ databases">
        <title>Genomic Encyclopedia of Type Strains, Phase IV (KMG-IV): sequencing the most valuable type-strain genomes for metagenomic binning, comparative biology and taxonomic classification.</title>
        <authorList>
            <person name="Goeker M."/>
        </authorList>
    </citation>
    <scope>NUCLEOTIDE SEQUENCE [LARGE SCALE GENOMIC DNA]</scope>
    <source>
        <strain evidence="9 10">DSM 19730</strain>
    </source>
</reference>
<dbReference type="Proteomes" id="UP001549143">
    <property type="component" value="Unassembled WGS sequence"/>
</dbReference>
<accession>A0ABV2KJ06</accession>
<dbReference type="PROSITE" id="PS50928">
    <property type="entry name" value="ABC_TM1"/>
    <property type="match status" value="1"/>
</dbReference>
<proteinExistence type="inferred from homology"/>
<dbReference type="InterPro" id="IPR043429">
    <property type="entry name" value="ArtM/GltK/GlnP/TcyL/YhdX-like"/>
</dbReference>
<evidence type="ECO:0000256" key="7">
    <source>
        <dbReference type="RuleBase" id="RU363032"/>
    </source>
</evidence>
<evidence type="ECO:0000256" key="6">
    <source>
        <dbReference type="ARBA" id="ARBA00023136"/>
    </source>
</evidence>
<feature type="transmembrane region" description="Helical" evidence="7">
    <location>
        <begin position="149"/>
        <end position="171"/>
    </location>
</feature>
<feature type="transmembrane region" description="Helical" evidence="7">
    <location>
        <begin position="108"/>
        <end position="128"/>
    </location>
</feature>
<evidence type="ECO:0000259" key="8">
    <source>
        <dbReference type="PROSITE" id="PS50928"/>
    </source>
</evidence>
<dbReference type="EMBL" id="JBEPMN010000001">
    <property type="protein sequence ID" value="MET3660053.1"/>
    <property type="molecule type" value="Genomic_DNA"/>
</dbReference>
<dbReference type="CDD" id="cd06261">
    <property type="entry name" value="TM_PBP2"/>
    <property type="match status" value="1"/>
</dbReference>
<feature type="transmembrane region" description="Helical" evidence="7">
    <location>
        <begin position="208"/>
        <end position="230"/>
    </location>
</feature>
<dbReference type="PANTHER" id="PTHR30614:SF37">
    <property type="entry name" value="AMINO-ACID ABC TRANSPORTER PERMEASE PROTEIN YHDX-RELATED"/>
    <property type="match status" value="1"/>
</dbReference>
<feature type="transmembrane region" description="Helical" evidence="7">
    <location>
        <begin position="177"/>
        <end position="196"/>
    </location>
</feature>
<dbReference type="Pfam" id="PF00528">
    <property type="entry name" value="BPD_transp_1"/>
    <property type="match status" value="1"/>
</dbReference>
<comment type="similarity">
    <text evidence="2">Belongs to the binding-protein-dependent transport system permease family. HisMQ subfamily.</text>
</comment>
<keyword evidence="6 7" id="KW-0472">Membrane</keyword>
<evidence type="ECO:0000256" key="5">
    <source>
        <dbReference type="ARBA" id="ARBA00022989"/>
    </source>
</evidence>
<comment type="subcellular location">
    <subcellularLocation>
        <location evidence="1 7">Cell membrane</location>
        <topology evidence="1 7">Multi-pass membrane protein</topology>
    </subcellularLocation>
</comment>
<evidence type="ECO:0000256" key="3">
    <source>
        <dbReference type="ARBA" id="ARBA00022692"/>
    </source>
</evidence>
<keyword evidence="7" id="KW-0813">Transport</keyword>